<accession>A0A4Q9MW45</accession>
<dbReference type="Proteomes" id="UP000292957">
    <property type="component" value="Unassembled WGS sequence"/>
</dbReference>
<feature type="region of interest" description="Disordered" evidence="1">
    <location>
        <begin position="21"/>
        <end position="52"/>
    </location>
</feature>
<protein>
    <submittedName>
        <fullName evidence="2">Uncharacterized protein</fullName>
    </submittedName>
</protein>
<reference evidence="2" key="1">
    <citation type="submission" date="2019-01" db="EMBL/GenBank/DDBJ databases">
        <title>Draft genome sequences of three monokaryotic isolates of the white-rot basidiomycete fungus Dichomitus squalens.</title>
        <authorList>
            <consortium name="DOE Joint Genome Institute"/>
            <person name="Lopez S.C."/>
            <person name="Andreopoulos B."/>
            <person name="Pangilinan J."/>
            <person name="Lipzen A."/>
            <person name="Riley R."/>
            <person name="Ahrendt S."/>
            <person name="Ng V."/>
            <person name="Barry K."/>
            <person name="Daum C."/>
            <person name="Grigoriev I.V."/>
            <person name="Hilden K.S."/>
            <person name="Makela M.R."/>
            <person name="de Vries R.P."/>
        </authorList>
    </citation>
    <scope>NUCLEOTIDE SEQUENCE [LARGE SCALE GENOMIC DNA]</scope>
    <source>
        <strain evidence="2">OM18370.1</strain>
    </source>
</reference>
<gene>
    <name evidence="2" type="ORF">BD311DRAFT_775723</name>
</gene>
<dbReference type="AlphaFoldDB" id="A0A4Q9MW45"/>
<name>A0A4Q9MW45_9APHY</name>
<proteinExistence type="predicted"/>
<evidence type="ECO:0000313" key="2">
    <source>
        <dbReference type="EMBL" id="TBU32189.1"/>
    </source>
</evidence>
<organism evidence="2">
    <name type="scientific">Dichomitus squalens</name>
    <dbReference type="NCBI Taxonomy" id="114155"/>
    <lineage>
        <taxon>Eukaryota</taxon>
        <taxon>Fungi</taxon>
        <taxon>Dikarya</taxon>
        <taxon>Basidiomycota</taxon>
        <taxon>Agaricomycotina</taxon>
        <taxon>Agaricomycetes</taxon>
        <taxon>Polyporales</taxon>
        <taxon>Polyporaceae</taxon>
        <taxon>Dichomitus</taxon>
    </lineage>
</organism>
<evidence type="ECO:0000256" key="1">
    <source>
        <dbReference type="SAM" id="MobiDB-lite"/>
    </source>
</evidence>
<sequence length="52" mass="5743">MDARTELRRNLLWRWLGHNFGGVPKESSSGPRRSIRMSLSGGKRAGAGSTPF</sequence>
<dbReference type="EMBL" id="ML143396">
    <property type="protein sequence ID" value="TBU32189.1"/>
    <property type="molecule type" value="Genomic_DNA"/>
</dbReference>